<dbReference type="HOGENOM" id="CLU_013687_1_0_6"/>
<accession>Q8D3F9</accession>
<dbReference type="InterPro" id="IPR053967">
    <property type="entry name" value="LlgE_F_G-like_D1"/>
</dbReference>
<dbReference type="NCBIfam" id="NF009280">
    <property type="entry name" value="PRK12640.1"/>
    <property type="match status" value="1"/>
</dbReference>
<dbReference type="Pfam" id="PF00460">
    <property type="entry name" value="Flg_bb_rod"/>
    <property type="match status" value="1"/>
</dbReference>
<dbReference type="STRING" id="36870.gene:10368520"/>
<keyword evidence="3 6" id="KW-0975">Bacterial flagellum</keyword>
<dbReference type="KEGG" id="wbr:flgF"/>
<dbReference type="InterPro" id="IPR020013">
    <property type="entry name" value="Flagellar_FlgE/F/G"/>
</dbReference>
<dbReference type="Pfam" id="PF22692">
    <property type="entry name" value="LlgE_F_G_D1"/>
    <property type="match status" value="1"/>
</dbReference>
<evidence type="ECO:0000256" key="5">
    <source>
        <dbReference type="ARBA" id="ARBA00040228"/>
    </source>
</evidence>
<evidence type="ECO:0000256" key="2">
    <source>
        <dbReference type="ARBA" id="ARBA00009677"/>
    </source>
</evidence>
<dbReference type="InterPro" id="IPR001444">
    <property type="entry name" value="Flag_bb_rod_N"/>
</dbReference>
<evidence type="ECO:0000259" key="8">
    <source>
        <dbReference type="Pfam" id="PF06429"/>
    </source>
</evidence>
<dbReference type="InterPro" id="IPR010930">
    <property type="entry name" value="Flg_bb/hook_C_dom"/>
</dbReference>
<dbReference type="NCBIfam" id="TIGR03506">
    <property type="entry name" value="FlgEFG_subfam"/>
    <property type="match status" value="1"/>
</dbReference>
<dbReference type="InterPro" id="IPR037925">
    <property type="entry name" value="FlgE/F/G-like"/>
</dbReference>
<dbReference type="GO" id="GO:0071978">
    <property type="term" value="P:bacterial-type flagellum-dependent swarming motility"/>
    <property type="evidence" value="ECO:0007669"/>
    <property type="project" value="TreeGrafter"/>
</dbReference>
<comment type="subunit">
    <text evidence="4 6">The basal body constitutes a major portion of the flagellar organelle and consists of five rings (E,L,P,S, and M) mounted on a central rod. The rod consists of about 26 subunits of FlgG in the distal portion, and FlgB, FlgC and FlgF are thought to build up the proximal portion of the rod with about 6 subunits each.</text>
</comment>
<gene>
    <name evidence="10" type="primary">flgF</name>
</gene>
<dbReference type="EMBL" id="BA000021">
    <property type="protein sequence ID" value="BAC24188.1"/>
    <property type="molecule type" value="Genomic_DNA"/>
</dbReference>
<evidence type="ECO:0000256" key="4">
    <source>
        <dbReference type="ARBA" id="ARBA00038560"/>
    </source>
</evidence>
<comment type="similarity">
    <text evidence="2 6">Belongs to the flagella basal body rod proteins family.</text>
</comment>
<evidence type="ECO:0000259" key="7">
    <source>
        <dbReference type="Pfam" id="PF00460"/>
    </source>
</evidence>
<dbReference type="GO" id="GO:0030694">
    <property type="term" value="C:bacterial-type flagellum basal body, rod"/>
    <property type="evidence" value="ECO:0007669"/>
    <property type="project" value="UniProtKB-UniRule"/>
</dbReference>
<dbReference type="Proteomes" id="UP000000562">
    <property type="component" value="Chromosome"/>
</dbReference>
<keyword evidence="11" id="KW-1185">Reference proteome</keyword>
<evidence type="ECO:0000313" key="10">
    <source>
        <dbReference type="EMBL" id="BAC24188.1"/>
    </source>
</evidence>
<feature type="domain" description="Flagellar basal body rod protein N-terminal" evidence="7">
    <location>
        <begin position="5"/>
        <end position="35"/>
    </location>
</feature>
<evidence type="ECO:0000256" key="3">
    <source>
        <dbReference type="ARBA" id="ARBA00023143"/>
    </source>
</evidence>
<feature type="domain" description="Flagellar hook protein FlgE/F/G-like D1" evidence="9">
    <location>
        <begin position="81"/>
        <end position="146"/>
    </location>
</feature>
<dbReference type="SUPFAM" id="SSF117143">
    <property type="entry name" value="Flagellar hook protein flgE"/>
    <property type="match status" value="1"/>
</dbReference>
<proteinExistence type="inferred from homology"/>
<evidence type="ECO:0000256" key="1">
    <source>
        <dbReference type="ARBA" id="ARBA00004117"/>
    </source>
</evidence>
<dbReference type="OrthoDB" id="9804559at2"/>
<dbReference type="Pfam" id="PF06429">
    <property type="entry name" value="Flg_bbr_C"/>
    <property type="match status" value="1"/>
</dbReference>
<dbReference type="eggNOG" id="COG4787">
    <property type="taxonomic scope" value="Bacteria"/>
</dbReference>
<organism evidence="10 11">
    <name type="scientific">Wigglesworthia glossinidia brevipalpis</name>
    <dbReference type="NCBI Taxonomy" id="36870"/>
    <lineage>
        <taxon>Bacteria</taxon>
        <taxon>Pseudomonadati</taxon>
        <taxon>Pseudomonadota</taxon>
        <taxon>Gammaproteobacteria</taxon>
        <taxon>Enterobacterales</taxon>
        <taxon>Erwiniaceae</taxon>
        <taxon>Wigglesworthia</taxon>
    </lineage>
</organism>
<evidence type="ECO:0000313" key="11">
    <source>
        <dbReference type="Proteomes" id="UP000000562"/>
    </source>
</evidence>
<dbReference type="AlphaFoldDB" id="Q8D3F9"/>
<reference evidence="10 11" key="1">
    <citation type="journal article" date="2002" name="Nat. Genet.">
        <title>Genome sequence of the endocellular obligate symbiont of tsetse flies, Wigglesworthia glossinidia.</title>
        <authorList>
            <person name="Akman L."/>
            <person name="Yamashita A."/>
            <person name="Watanabe H."/>
            <person name="Oshima K."/>
            <person name="Shiba T."/>
            <person name="Hattori M."/>
            <person name="Aksoy S."/>
        </authorList>
    </citation>
    <scope>NUCLEOTIDE SEQUENCE [LARGE SCALE GENOMIC DNA]</scope>
</reference>
<name>Q8D3F9_WIGBR</name>
<evidence type="ECO:0000259" key="9">
    <source>
        <dbReference type="Pfam" id="PF22692"/>
    </source>
</evidence>
<dbReference type="PANTHER" id="PTHR30435">
    <property type="entry name" value="FLAGELLAR PROTEIN"/>
    <property type="match status" value="1"/>
</dbReference>
<sequence length="246" mass="26586">MDKAIYTAMNAAISYADRHSINANNLSNISTSGFKFHIPSSKYITVRGDSFITRVFPTATTSTHNKNPGNVNYSGNNLDVAILGEGWLAIQLEDGSEGYTKNGHIKINEEGKLTIKNFPVIGSENGALEVTPGSDLTISSDGTISAIGPGESSKSITSVGKLKLAKSDLNDLELNENGIFISKNNKILQSDESIRLIPNAFEESNVSAVDSIIKIIDDSRNFEMQMKLISNISENSKISNQILTIN</sequence>
<comment type="subcellular location">
    <subcellularLocation>
        <location evidence="1 6">Bacterial flagellum basal body</location>
    </subcellularLocation>
</comment>
<protein>
    <recommendedName>
        <fullName evidence="5 6">Flagellar basal-body rod protein FlgF</fullName>
    </recommendedName>
</protein>
<feature type="domain" description="Flagellar basal-body/hook protein C-terminal" evidence="8">
    <location>
        <begin position="200"/>
        <end position="242"/>
    </location>
</feature>
<dbReference type="PANTHER" id="PTHR30435:SF18">
    <property type="entry name" value="FLAGELLAR BASAL-BODY ROD PROTEIN FLGF"/>
    <property type="match status" value="1"/>
</dbReference>
<evidence type="ECO:0000256" key="6">
    <source>
        <dbReference type="RuleBase" id="RU362116"/>
    </source>
</evidence>